<dbReference type="PIRSF" id="PIRSF037442">
    <property type="entry name" value="UCP037442_abhydr"/>
    <property type="match status" value="1"/>
</dbReference>
<proteinExistence type="predicted"/>
<organism evidence="2 3">
    <name type="scientific">Pseudoalteromonas rubra</name>
    <dbReference type="NCBI Taxonomy" id="43658"/>
    <lineage>
        <taxon>Bacteria</taxon>
        <taxon>Pseudomonadati</taxon>
        <taxon>Pseudomonadota</taxon>
        <taxon>Gammaproteobacteria</taxon>
        <taxon>Alteromonadales</taxon>
        <taxon>Pseudoalteromonadaceae</taxon>
        <taxon>Pseudoalteromonas</taxon>
    </lineage>
</organism>
<dbReference type="GO" id="GO:0016787">
    <property type="term" value="F:hydrolase activity"/>
    <property type="evidence" value="ECO:0007669"/>
    <property type="project" value="UniProtKB-KW"/>
</dbReference>
<dbReference type="InterPro" id="IPR022742">
    <property type="entry name" value="Hydrolase_4"/>
</dbReference>
<evidence type="ECO:0000259" key="1">
    <source>
        <dbReference type="Pfam" id="PF12146"/>
    </source>
</evidence>
<dbReference type="SUPFAM" id="SSF53474">
    <property type="entry name" value="alpha/beta-Hydrolases"/>
    <property type="match status" value="1"/>
</dbReference>
<dbReference type="InterPro" id="IPR029058">
    <property type="entry name" value="AB_hydrolase_fold"/>
</dbReference>
<dbReference type="Proteomes" id="UP000306719">
    <property type="component" value="Unassembled WGS sequence"/>
</dbReference>
<reference evidence="2 3" key="1">
    <citation type="submission" date="2018-01" db="EMBL/GenBank/DDBJ databases">
        <authorList>
            <person name="Paulsen S."/>
            <person name="Gram L.K."/>
        </authorList>
    </citation>
    <scope>NUCLEOTIDE SEQUENCE [LARGE SCALE GENOMIC DNA]</scope>
    <source>
        <strain evidence="2 3">S2599</strain>
    </source>
</reference>
<dbReference type="Gene3D" id="3.40.50.1820">
    <property type="entry name" value="alpha/beta hydrolase"/>
    <property type="match status" value="1"/>
</dbReference>
<name>A0A5S3X4S1_9GAMM</name>
<reference evidence="3" key="2">
    <citation type="submission" date="2019-06" db="EMBL/GenBank/DDBJ databases">
        <title>Co-occurence of chitin degradation, pigmentation and bioactivity in marine Pseudoalteromonas.</title>
        <authorList>
            <person name="Sonnenschein E.C."/>
            <person name="Bech P.K."/>
        </authorList>
    </citation>
    <scope>NUCLEOTIDE SEQUENCE [LARGE SCALE GENOMIC DNA]</scope>
    <source>
        <strain evidence="3">S2599</strain>
    </source>
</reference>
<keyword evidence="2" id="KW-0378">Hydrolase</keyword>
<evidence type="ECO:0000313" key="3">
    <source>
        <dbReference type="Proteomes" id="UP000306719"/>
    </source>
</evidence>
<comment type="caution">
    <text evidence="2">The sequence shown here is derived from an EMBL/GenBank/DDBJ whole genome shotgun (WGS) entry which is preliminary data.</text>
</comment>
<dbReference type="EMBL" id="PNCJ01000008">
    <property type="protein sequence ID" value="TMP38751.1"/>
    <property type="molecule type" value="Genomic_DNA"/>
</dbReference>
<sequence length="285" mass="32064">MTQEITIQTQDGIALSATLYLPDKPITGGVVINSATAVKQTYYQAFATFMAQQGFAVITYDYRGIGKSAIANFRDPRLTMHAWGAFDFAAIIDWTQTHYPELNWHCIGHSVGGQLVGLADNNSNLKSVYCIASQSGYWKHWEAFHKPKIFTLWYAVIPVLSLLLGRVPGRLLGGECLPERIARQWAYWGRNPHYIVDNAGQPIRDGFERLTCAMKFIQIDDDQAFAPPRAVNALASYYRNASTQIEHIQSSAQHGGRVGHFGFFRRQHAASLWPDVVNWLYQHSA</sequence>
<protein>
    <submittedName>
        <fullName evidence="2">Alpha/beta hydrolase</fullName>
    </submittedName>
</protein>
<accession>A0A5S3X4S1</accession>
<dbReference type="Pfam" id="PF12146">
    <property type="entry name" value="Hydrolase_4"/>
    <property type="match status" value="1"/>
</dbReference>
<dbReference type="RefSeq" id="WP_138544041.1">
    <property type="nucleotide sequence ID" value="NZ_PNCJ01000008.1"/>
</dbReference>
<dbReference type="AlphaFoldDB" id="A0A5S3X4S1"/>
<feature type="domain" description="Serine aminopeptidase S33" evidence="1">
    <location>
        <begin position="38"/>
        <end position="118"/>
    </location>
</feature>
<evidence type="ECO:0000313" key="2">
    <source>
        <dbReference type="EMBL" id="TMP38751.1"/>
    </source>
</evidence>
<dbReference type="OrthoDB" id="9785076at2"/>
<gene>
    <name evidence="2" type="ORF">CWB98_06250</name>
</gene>
<dbReference type="InterPro" id="IPR017208">
    <property type="entry name" value="UCP037442_abhydr"/>
</dbReference>